<dbReference type="AlphaFoldDB" id="A0A0L0VU45"/>
<dbReference type="GO" id="GO:0003677">
    <property type="term" value="F:DNA binding"/>
    <property type="evidence" value="ECO:0007669"/>
    <property type="project" value="UniProtKB-KW"/>
</dbReference>
<dbReference type="Gene3D" id="1.10.150.130">
    <property type="match status" value="1"/>
</dbReference>
<dbReference type="PANTHER" id="PTHR34605:SF3">
    <property type="entry name" value="P CELL-TYPE AGGLUTINATION PROTEIN MAP4-LIKE-RELATED"/>
    <property type="match status" value="1"/>
</dbReference>
<dbReference type="GO" id="GO:0006310">
    <property type="term" value="P:DNA recombination"/>
    <property type="evidence" value="ECO:0007669"/>
    <property type="project" value="UniProtKB-KW"/>
</dbReference>
<reference evidence="4" key="1">
    <citation type="submission" date="2014-03" db="EMBL/GenBank/DDBJ databases">
        <title>The Genome Sequence of Puccinia striiformis f. sp. tritici PST-78.</title>
        <authorList>
            <consortium name="The Broad Institute Genome Sequencing Platform"/>
            <person name="Cuomo C."/>
            <person name="Hulbert S."/>
            <person name="Chen X."/>
            <person name="Walker B."/>
            <person name="Young S.K."/>
            <person name="Zeng Q."/>
            <person name="Gargeya S."/>
            <person name="Fitzgerald M."/>
            <person name="Haas B."/>
            <person name="Abouelleil A."/>
            <person name="Alvarado L."/>
            <person name="Arachchi H.M."/>
            <person name="Berlin A.M."/>
            <person name="Chapman S.B."/>
            <person name="Goldberg J."/>
            <person name="Griggs A."/>
            <person name="Gujja S."/>
            <person name="Hansen M."/>
            <person name="Howarth C."/>
            <person name="Imamovic A."/>
            <person name="Larimer J."/>
            <person name="McCowan C."/>
            <person name="Montmayeur A."/>
            <person name="Murphy C."/>
            <person name="Neiman D."/>
            <person name="Pearson M."/>
            <person name="Priest M."/>
            <person name="Roberts A."/>
            <person name="Saif S."/>
            <person name="Shea T."/>
            <person name="Sisk P."/>
            <person name="Sykes S."/>
            <person name="Wortman J."/>
            <person name="Nusbaum C."/>
            <person name="Birren B."/>
        </authorList>
    </citation>
    <scope>NUCLEOTIDE SEQUENCE [LARGE SCALE GENOMIC DNA]</scope>
    <source>
        <strain evidence="4">race PST-78</strain>
    </source>
</reference>
<evidence type="ECO:0000313" key="3">
    <source>
        <dbReference type="EMBL" id="KNF02808.1"/>
    </source>
</evidence>
<dbReference type="STRING" id="1165861.A0A0L0VU45"/>
<dbReference type="Gene3D" id="1.10.443.10">
    <property type="entry name" value="Intergrase catalytic core"/>
    <property type="match status" value="1"/>
</dbReference>
<dbReference type="PANTHER" id="PTHR34605">
    <property type="entry name" value="PHAGE_INTEGRASE DOMAIN-CONTAINING PROTEIN"/>
    <property type="match status" value="1"/>
</dbReference>
<keyword evidence="1" id="KW-0238">DNA-binding</keyword>
<dbReference type="InterPro" id="IPR011010">
    <property type="entry name" value="DNA_brk_join_enz"/>
</dbReference>
<comment type="caution">
    <text evidence="3">The sequence shown here is derived from an EMBL/GenBank/DDBJ whole genome shotgun (WGS) entry which is preliminary data.</text>
</comment>
<dbReference type="EMBL" id="AJIL01000021">
    <property type="protein sequence ID" value="KNF02808.1"/>
    <property type="molecule type" value="Genomic_DNA"/>
</dbReference>
<gene>
    <name evidence="3" type="ORF">PSTG_04093</name>
</gene>
<dbReference type="InterPro" id="IPR013762">
    <property type="entry name" value="Integrase-like_cat_sf"/>
</dbReference>
<protein>
    <recommendedName>
        <fullName evidence="5">Tyr recombinase domain-containing protein</fullName>
    </recommendedName>
</protein>
<keyword evidence="2" id="KW-0233">DNA recombination</keyword>
<evidence type="ECO:0008006" key="5">
    <source>
        <dbReference type="Google" id="ProtNLM"/>
    </source>
</evidence>
<name>A0A0L0VU45_9BASI</name>
<dbReference type="SUPFAM" id="SSF47823">
    <property type="entry name" value="lambda integrase-like, N-terminal domain"/>
    <property type="match status" value="1"/>
</dbReference>
<evidence type="ECO:0000256" key="2">
    <source>
        <dbReference type="ARBA" id="ARBA00023172"/>
    </source>
</evidence>
<sequence>MDQNFLSSIQDFTSNGLTLKEPSEMDWHVLNGWGRATLKGYNSAVRKFLVYMRSVGRRFRLPAQADDIFNFCFWCGKSTTKEASWEISAVTLRKYLSGLKAWHDYHGLTYPVGIDRRVGLMVKSSAKEDAKQPMKCKKSAIKLQHLLTIADTFSKGSEEDMAILDLSLVAFWGMARLGEITYDNQTIHNAGPKKRDVTISSDGQSAVIKLRNAKTARPGELQYIRLTALRNALCPVLAIQRRMNSCKGLDDAVFGFQTLTGHSILTKYRVVSRLGKIWRSSGDDKLSGHSFRVGGASLRNALGVPIEQICDLGRWVSSSYKLYIRPYTSTEKVEALDILRQLNSAW</sequence>
<dbReference type="GO" id="GO:0015074">
    <property type="term" value="P:DNA integration"/>
    <property type="evidence" value="ECO:0007669"/>
    <property type="project" value="InterPro"/>
</dbReference>
<proteinExistence type="predicted"/>
<accession>A0A0L0VU45</accession>
<dbReference type="SUPFAM" id="SSF56349">
    <property type="entry name" value="DNA breaking-rejoining enzymes"/>
    <property type="match status" value="1"/>
</dbReference>
<dbReference type="Proteomes" id="UP000054564">
    <property type="component" value="Unassembled WGS sequence"/>
</dbReference>
<dbReference type="InterPro" id="IPR010998">
    <property type="entry name" value="Integrase_recombinase_N"/>
</dbReference>
<evidence type="ECO:0000313" key="4">
    <source>
        <dbReference type="Proteomes" id="UP000054564"/>
    </source>
</evidence>
<organism evidence="3 4">
    <name type="scientific">Puccinia striiformis f. sp. tritici PST-78</name>
    <dbReference type="NCBI Taxonomy" id="1165861"/>
    <lineage>
        <taxon>Eukaryota</taxon>
        <taxon>Fungi</taxon>
        <taxon>Dikarya</taxon>
        <taxon>Basidiomycota</taxon>
        <taxon>Pucciniomycotina</taxon>
        <taxon>Pucciniomycetes</taxon>
        <taxon>Pucciniales</taxon>
        <taxon>Pucciniaceae</taxon>
        <taxon>Puccinia</taxon>
    </lineage>
</organism>
<keyword evidence="4" id="KW-1185">Reference proteome</keyword>
<evidence type="ECO:0000256" key="1">
    <source>
        <dbReference type="ARBA" id="ARBA00023125"/>
    </source>
</evidence>
<dbReference type="InterPro" id="IPR052925">
    <property type="entry name" value="Phage_Integrase-like_Recomb"/>
</dbReference>